<keyword evidence="3" id="KW-1185">Reference proteome</keyword>
<proteinExistence type="predicted"/>
<reference evidence="2 3" key="1">
    <citation type="submission" date="2019-05" db="EMBL/GenBank/DDBJ databases">
        <title>Sulfitobacter sabulilitoris sp. nov., isolated from a marine sand.</title>
        <authorList>
            <person name="Yoon J.-H."/>
        </authorList>
    </citation>
    <scope>NUCLEOTIDE SEQUENCE [LARGE SCALE GENOMIC DNA]</scope>
    <source>
        <strain evidence="2 3">HSMS-29</strain>
    </source>
</reference>
<sequence length="251" mass="26666">MPGLSERRADDRGMRVPARAALRRWPHVFGAAVCLIAIWAVPAQARDGIAADVPAAPQDGGPRRWEVVAQDGLALHGTPSDTAEPIAVLPAGTILNNMGCTRNAGRVWCLVRPLGDGPRGHGAAEALRPAQSPDGTVPTGRDDSAQRAKSRDFDARGTIPCAQVRGQKMQTCHIEIARGAGGDATAVATFSNGFSRTLYFVNGTFISANATMSGVGTDVDWRKSGPLHIIRVDDQRFEIPHHLIFGDAIPQ</sequence>
<evidence type="ECO:0008006" key="4">
    <source>
        <dbReference type="Google" id="ProtNLM"/>
    </source>
</evidence>
<evidence type="ECO:0000313" key="3">
    <source>
        <dbReference type="Proteomes" id="UP000309550"/>
    </source>
</evidence>
<accession>A0A5S3PHG7</accession>
<organism evidence="2 3">
    <name type="scientific">Sulfitobacter sabulilitoris</name>
    <dbReference type="NCBI Taxonomy" id="2562655"/>
    <lineage>
        <taxon>Bacteria</taxon>
        <taxon>Pseudomonadati</taxon>
        <taxon>Pseudomonadota</taxon>
        <taxon>Alphaproteobacteria</taxon>
        <taxon>Rhodobacterales</taxon>
        <taxon>Roseobacteraceae</taxon>
        <taxon>Sulfitobacter</taxon>
    </lineage>
</organism>
<dbReference type="OrthoDB" id="8451772at2"/>
<dbReference type="EMBL" id="VANS01000004">
    <property type="protein sequence ID" value="TMM51214.1"/>
    <property type="molecule type" value="Genomic_DNA"/>
</dbReference>
<evidence type="ECO:0000313" key="2">
    <source>
        <dbReference type="EMBL" id="TMM51214.1"/>
    </source>
</evidence>
<comment type="caution">
    <text evidence="2">The sequence shown here is derived from an EMBL/GenBank/DDBJ whole genome shotgun (WGS) entry which is preliminary data.</text>
</comment>
<feature type="region of interest" description="Disordered" evidence="1">
    <location>
        <begin position="120"/>
        <end position="156"/>
    </location>
</feature>
<feature type="compositionally biased region" description="Basic and acidic residues" evidence="1">
    <location>
        <begin position="140"/>
        <end position="155"/>
    </location>
</feature>
<protein>
    <recommendedName>
        <fullName evidence="4">SH3 domain-containing protein</fullName>
    </recommendedName>
</protein>
<dbReference type="Proteomes" id="UP000309550">
    <property type="component" value="Unassembled WGS sequence"/>
</dbReference>
<evidence type="ECO:0000256" key="1">
    <source>
        <dbReference type="SAM" id="MobiDB-lite"/>
    </source>
</evidence>
<dbReference type="RefSeq" id="WP_138663173.1">
    <property type="nucleotide sequence ID" value="NZ_VANS01000004.1"/>
</dbReference>
<gene>
    <name evidence="2" type="ORF">FDT80_15245</name>
</gene>
<name>A0A5S3PHG7_9RHOB</name>
<dbReference type="AlphaFoldDB" id="A0A5S3PHG7"/>